<sequence length="90" mass="10227">MKLLVKETSVVATTHHINSKYEQGTNLFEGGRDITNRTNIILRRLISNNLAVRYNYFGTRQEKKAFKASFLNKVVIRAVLSGTKATKQDV</sequence>
<reference evidence="1" key="1">
    <citation type="submission" date="2022-03" db="EMBL/GenBank/DDBJ databases">
        <authorList>
            <person name="Sayadi A."/>
        </authorList>
    </citation>
    <scope>NUCLEOTIDE SEQUENCE</scope>
</reference>
<dbReference type="EMBL" id="CAKOFQ010007895">
    <property type="protein sequence ID" value="CAH2009598.1"/>
    <property type="molecule type" value="Genomic_DNA"/>
</dbReference>
<keyword evidence="2" id="KW-1185">Reference proteome</keyword>
<protein>
    <submittedName>
        <fullName evidence="1">Uncharacterized protein</fullName>
    </submittedName>
</protein>
<evidence type="ECO:0000313" key="2">
    <source>
        <dbReference type="Proteomes" id="UP001152888"/>
    </source>
</evidence>
<gene>
    <name evidence="1" type="ORF">ACAOBT_LOCUS30969</name>
</gene>
<accession>A0A9P0M8S3</accession>
<name>A0A9P0M8S3_ACAOB</name>
<comment type="caution">
    <text evidence="1">The sequence shown here is derived from an EMBL/GenBank/DDBJ whole genome shotgun (WGS) entry which is preliminary data.</text>
</comment>
<evidence type="ECO:0000313" key="1">
    <source>
        <dbReference type="EMBL" id="CAH2009598.1"/>
    </source>
</evidence>
<dbReference type="AlphaFoldDB" id="A0A9P0M8S3"/>
<dbReference type="OrthoDB" id="7554902at2759"/>
<proteinExistence type="predicted"/>
<organism evidence="1 2">
    <name type="scientific">Acanthoscelides obtectus</name>
    <name type="common">Bean weevil</name>
    <name type="synonym">Bruchus obtectus</name>
    <dbReference type="NCBI Taxonomy" id="200917"/>
    <lineage>
        <taxon>Eukaryota</taxon>
        <taxon>Metazoa</taxon>
        <taxon>Ecdysozoa</taxon>
        <taxon>Arthropoda</taxon>
        <taxon>Hexapoda</taxon>
        <taxon>Insecta</taxon>
        <taxon>Pterygota</taxon>
        <taxon>Neoptera</taxon>
        <taxon>Endopterygota</taxon>
        <taxon>Coleoptera</taxon>
        <taxon>Polyphaga</taxon>
        <taxon>Cucujiformia</taxon>
        <taxon>Chrysomeloidea</taxon>
        <taxon>Chrysomelidae</taxon>
        <taxon>Bruchinae</taxon>
        <taxon>Bruchini</taxon>
        <taxon>Acanthoscelides</taxon>
    </lineage>
</organism>
<dbReference type="Proteomes" id="UP001152888">
    <property type="component" value="Unassembled WGS sequence"/>
</dbReference>